<dbReference type="EMBL" id="QTSX02007246">
    <property type="protein sequence ID" value="KAJ9049321.1"/>
    <property type="molecule type" value="Genomic_DNA"/>
</dbReference>
<dbReference type="Proteomes" id="UP001165960">
    <property type="component" value="Unassembled WGS sequence"/>
</dbReference>
<comment type="caution">
    <text evidence="1">The sequence shown here is derived from an EMBL/GenBank/DDBJ whole genome shotgun (WGS) entry which is preliminary data.</text>
</comment>
<evidence type="ECO:0000313" key="2">
    <source>
        <dbReference type="Proteomes" id="UP001165960"/>
    </source>
</evidence>
<keyword evidence="2" id="KW-1185">Reference proteome</keyword>
<accession>A0ACC2RGV4</accession>
<name>A0ACC2RGV4_9FUNG</name>
<sequence>MAAQTGVQREDTSLNSSTSYLQEAKEHTWKHAPEVLAYPRGGLRLLFGIEEWGDVVPTKKFRVQTMEKQVKVIAGEALYQAFACSKEILGCAKKVLEKMKEASGTVLNFI</sequence>
<reference evidence="1" key="1">
    <citation type="submission" date="2022-04" db="EMBL/GenBank/DDBJ databases">
        <title>Genome of the entomopathogenic fungus Entomophthora muscae.</title>
        <authorList>
            <person name="Elya C."/>
            <person name="Lovett B.R."/>
            <person name="Lee E."/>
            <person name="Macias A.M."/>
            <person name="Hajek A.E."/>
            <person name="De Bivort B.L."/>
            <person name="Kasson M.T."/>
            <person name="De Fine Licht H.H."/>
            <person name="Stajich J.E."/>
        </authorList>
    </citation>
    <scope>NUCLEOTIDE SEQUENCE</scope>
    <source>
        <strain evidence="1">Berkeley</strain>
    </source>
</reference>
<gene>
    <name evidence="1" type="ORF">DSO57_1025743</name>
</gene>
<protein>
    <submittedName>
        <fullName evidence="1">Uncharacterized protein</fullName>
    </submittedName>
</protein>
<evidence type="ECO:0000313" key="1">
    <source>
        <dbReference type="EMBL" id="KAJ9049321.1"/>
    </source>
</evidence>
<proteinExistence type="predicted"/>
<organism evidence="1 2">
    <name type="scientific">Entomophthora muscae</name>
    <dbReference type="NCBI Taxonomy" id="34485"/>
    <lineage>
        <taxon>Eukaryota</taxon>
        <taxon>Fungi</taxon>
        <taxon>Fungi incertae sedis</taxon>
        <taxon>Zoopagomycota</taxon>
        <taxon>Entomophthoromycotina</taxon>
        <taxon>Entomophthoromycetes</taxon>
        <taxon>Entomophthorales</taxon>
        <taxon>Entomophthoraceae</taxon>
        <taxon>Entomophthora</taxon>
    </lineage>
</organism>